<dbReference type="AlphaFoldDB" id="A0A9D4NDU4"/>
<dbReference type="Proteomes" id="UP000828390">
    <property type="component" value="Unassembled WGS sequence"/>
</dbReference>
<sequence length="123" mass="13418">MAEKCPHWDFRLFQFAINPDTYRKNNSQFIAPPGALPCGNGAKTYEANRTTAAEKRQARKARVASPTGDVPLLPFVQEYSVPGSASAAICAHTDKASPRLKDDLSGPSRVDGRTNEQSKLLTK</sequence>
<gene>
    <name evidence="2" type="ORF">DPMN_016064</name>
</gene>
<keyword evidence="3" id="KW-1185">Reference proteome</keyword>
<proteinExistence type="predicted"/>
<name>A0A9D4NDU4_DREPO</name>
<feature type="region of interest" description="Disordered" evidence="1">
    <location>
        <begin position="96"/>
        <end position="123"/>
    </location>
</feature>
<evidence type="ECO:0000256" key="1">
    <source>
        <dbReference type="SAM" id="MobiDB-lite"/>
    </source>
</evidence>
<protein>
    <submittedName>
        <fullName evidence="2">Uncharacterized protein</fullName>
    </submittedName>
</protein>
<dbReference type="EMBL" id="JAIWYP010000001">
    <property type="protein sequence ID" value="KAH3891954.1"/>
    <property type="molecule type" value="Genomic_DNA"/>
</dbReference>
<comment type="caution">
    <text evidence="2">The sequence shown here is derived from an EMBL/GenBank/DDBJ whole genome shotgun (WGS) entry which is preliminary data.</text>
</comment>
<evidence type="ECO:0000313" key="2">
    <source>
        <dbReference type="EMBL" id="KAH3891954.1"/>
    </source>
</evidence>
<reference evidence="2" key="2">
    <citation type="submission" date="2020-11" db="EMBL/GenBank/DDBJ databases">
        <authorList>
            <person name="McCartney M.A."/>
            <person name="Auch B."/>
            <person name="Kono T."/>
            <person name="Mallez S."/>
            <person name="Becker A."/>
            <person name="Gohl D.M."/>
            <person name="Silverstein K.A.T."/>
            <person name="Koren S."/>
            <person name="Bechman K.B."/>
            <person name="Herman A."/>
            <person name="Abrahante J.E."/>
            <person name="Garbe J."/>
        </authorList>
    </citation>
    <scope>NUCLEOTIDE SEQUENCE</scope>
    <source>
        <strain evidence="2">Duluth1</strain>
        <tissue evidence="2">Whole animal</tissue>
    </source>
</reference>
<feature type="compositionally biased region" description="Basic and acidic residues" evidence="1">
    <location>
        <begin position="96"/>
        <end position="116"/>
    </location>
</feature>
<reference evidence="2" key="1">
    <citation type="journal article" date="2019" name="bioRxiv">
        <title>The Genome of the Zebra Mussel, Dreissena polymorpha: A Resource for Invasive Species Research.</title>
        <authorList>
            <person name="McCartney M.A."/>
            <person name="Auch B."/>
            <person name="Kono T."/>
            <person name="Mallez S."/>
            <person name="Zhang Y."/>
            <person name="Obille A."/>
            <person name="Becker A."/>
            <person name="Abrahante J.E."/>
            <person name="Garbe J."/>
            <person name="Badalamenti J.P."/>
            <person name="Herman A."/>
            <person name="Mangelson H."/>
            <person name="Liachko I."/>
            <person name="Sullivan S."/>
            <person name="Sone E.D."/>
            <person name="Koren S."/>
            <person name="Silverstein K.A.T."/>
            <person name="Beckman K.B."/>
            <person name="Gohl D.M."/>
        </authorList>
    </citation>
    <scope>NUCLEOTIDE SEQUENCE</scope>
    <source>
        <strain evidence="2">Duluth1</strain>
        <tissue evidence="2">Whole animal</tissue>
    </source>
</reference>
<organism evidence="2 3">
    <name type="scientific">Dreissena polymorpha</name>
    <name type="common">Zebra mussel</name>
    <name type="synonym">Mytilus polymorpha</name>
    <dbReference type="NCBI Taxonomy" id="45954"/>
    <lineage>
        <taxon>Eukaryota</taxon>
        <taxon>Metazoa</taxon>
        <taxon>Spiralia</taxon>
        <taxon>Lophotrochozoa</taxon>
        <taxon>Mollusca</taxon>
        <taxon>Bivalvia</taxon>
        <taxon>Autobranchia</taxon>
        <taxon>Heteroconchia</taxon>
        <taxon>Euheterodonta</taxon>
        <taxon>Imparidentia</taxon>
        <taxon>Neoheterodontei</taxon>
        <taxon>Myida</taxon>
        <taxon>Dreissenoidea</taxon>
        <taxon>Dreissenidae</taxon>
        <taxon>Dreissena</taxon>
    </lineage>
</organism>
<accession>A0A9D4NDU4</accession>
<evidence type="ECO:0000313" key="3">
    <source>
        <dbReference type="Proteomes" id="UP000828390"/>
    </source>
</evidence>